<dbReference type="PANTHER" id="PTHR43236:SF2">
    <property type="entry name" value="BLL0069 PROTEIN"/>
    <property type="match status" value="1"/>
</dbReference>
<gene>
    <name evidence="2" type="ORF">HNQ72_005580</name>
</gene>
<evidence type="ECO:0000313" key="2">
    <source>
        <dbReference type="EMBL" id="MBB6165732.1"/>
    </source>
</evidence>
<accession>A0A7X0D2P9</accession>
<dbReference type="InterPro" id="IPR010359">
    <property type="entry name" value="IrrE_HExxH"/>
</dbReference>
<keyword evidence="3" id="KW-1185">Reference proteome</keyword>
<dbReference type="InterPro" id="IPR052345">
    <property type="entry name" value="Rad_response_metalloprotease"/>
</dbReference>
<protein>
    <recommendedName>
        <fullName evidence="1">IrrE N-terminal-like domain-containing protein</fullName>
    </recommendedName>
</protein>
<reference evidence="2 3" key="1">
    <citation type="submission" date="2020-08" db="EMBL/GenBank/DDBJ databases">
        <title>Genomic Encyclopedia of Type Strains, Phase IV (KMG-IV): sequencing the most valuable type-strain genomes for metagenomic binning, comparative biology and taxonomic classification.</title>
        <authorList>
            <person name="Goeker M."/>
        </authorList>
    </citation>
    <scope>NUCLEOTIDE SEQUENCE [LARGE SCALE GENOMIC DNA]</scope>
    <source>
        <strain evidence="2 3">DSM 100734</strain>
    </source>
</reference>
<dbReference type="EMBL" id="JACHEG010000010">
    <property type="protein sequence ID" value="MBB6165732.1"/>
    <property type="molecule type" value="Genomic_DNA"/>
</dbReference>
<name>A0A7X0D2P9_9HYPH</name>
<dbReference type="AlphaFoldDB" id="A0A7X0D2P9"/>
<sequence>MKLPTTWDGWATRVSVYAKEGKKLLGLPRFPINIEEIAPHFSRSIYPNEPITLIQGEDFGGKFEGALFPNESRDEWAILYDKGHSSKGRINFTQAHEFAHYLVHRGLTDKPFHCSRSNMWEWNTEYGRMEAEANSFAAFVLMPPDDFREQTKEFRKPTISDFEVLRDRYEVSITAAVLNWLKNTKTRAMIVVSRDGFIDWSWGSSTLLSSGVYFRAKTVTTPVPDVSLAALGPSHGLTAIQHPAGVWNRFEPVFESTLFSEYHEMAISLLTYPTSGPTRRFEDDVDDALAAR</sequence>
<organism evidence="2 3">
    <name type="scientific">Rhizobium wenxiniae</name>
    <dbReference type="NCBI Taxonomy" id="1737357"/>
    <lineage>
        <taxon>Bacteria</taxon>
        <taxon>Pseudomonadati</taxon>
        <taxon>Pseudomonadota</taxon>
        <taxon>Alphaproteobacteria</taxon>
        <taxon>Hyphomicrobiales</taxon>
        <taxon>Rhizobiaceae</taxon>
        <taxon>Rhizobium/Agrobacterium group</taxon>
        <taxon>Rhizobium</taxon>
    </lineage>
</organism>
<dbReference type="PANTHER" id="PTHR43236">
    <property type="entry name" value="ANTITOXIN HIGA1"/>
    <property type="match status" value="1"/>
</dbReference>
<dbReference type="Gene3D" id="1.10.10.2910">
    <property type="match status" value="1"/>
</dbReference>
<dbReference type="Pfam" id="PF06114">
    <property type="entry name" value="Peptidase_M78"/>
    <property type="match status" value="1"/>
</dbReference>
<evidence type="ECO:0000259" key="1">
    <source>
        <dbReference type="Pfam" id="PF06114"/>
    </source>
</evidence>
<feature type="domain" description="IrrE N-terminal-like" evidence="1">
    <location>
        <begin position="78"/>
        <end position="176"/>
    </location>
</feature>
<dbReference type="RefSeq" id="WP_183997201.1">
    <property type="nucleotide sequence ID" value="NZ_BMHW01000011.1"/>
</dbReference>
<dbReference type="Proteomes" id="UP000547879">
    <property type="component" value="Unassembled WGS sequence"/>
</dbReference>
<evidence type="ECO:0000313" key="3">
    <source>
        <dbReference type="Proteomes" id="UP000547879"/>
    </source>
</evidence>
<proteinExistence type="predicted"/>
<comment type="caution">
    <text evidence="2">The sequence shown here is derived from an EMBL/GenBank/DDBJ whole genome shotgun (WGS) entry which is preliminary data.</text>
</comment>